<dbReference type="Pfam" id="PF21889">
    <property type="entry name" value="TPR1-like_2nd"/>
    <property type="match status" value="1"/>
</dbReference>
<dbReference type="SUPFAM" id="SSF50978">
    <property type="entry name" value="WD40 repeat-like"/>
    <property type="match status" value="1"/>
</dbReference>
<dbReference type="InterPro" id="IPR015943">
    <property type="entry name" value="WD40/YVTN_repeat-like_dom_sf"/>
</dbReference>
<dbReference type="STRING" id="79200.A0A164XDC1"/>
<dbReference type="InterPro" id="IPR048419">
    <property type="entry name" value="Topless_Znf"/>
</dbReference>
<feature type="domain" description="TOPLESS zinc finger" evidence="1">
    <location>
        <begin position="165"/>
        <end position="205"/>
    </location>
</feature>
<evidence type="ECO:0008006" key="4">
    <source>
        <dbReference type="Google" id="ProtNLM"/>
    </source>
</evidence>
<dbReference type="OMA" id="MEANMSH"/>
<proteinExistence type="predicted"/>
<dbReference type="Pfam" id="PF21359">
    <property type="entry name" value="zf_topless"/>
    <property type="match status" value="1"/>
</dbReference>
<feature type="domain" description="TPR1-like CTLH-containing" evidence="2">
    <location>
        <begin position="80"/>
        <end position="162"/>
    </location>
</feature>
<organism evidence="3">
    <name type="scientific">Daucus carota subsp. sativus</name>
    <name type="common">Carrot</name>
    <dbReference type="NCBI Taxonomy" id="79200"/>
    <lineage>
        <taxon>Eukaryota</taxon>
        <taxon>Viridiplantae</taxon>
        <taxon>Streptophyta</taxon>
        <taxon>Embryophyta</taxon>
        <taxon>Tracheophyta</taxon>
        <taxon>Spermatophyta</taxon>
        <taxon>Magnoliopsida</taxon>
        <taxon>eudicotyledons</taxon>
        <taxon>Gunneridae</taxon>
        <taxon>Pentapetalae</taxon>
        <taxon>asterids</taxon>
        <taxon>campanulids</taxon>
        <taxon>Apiales</taxon>
        <taxon>Apiaceae</taxon>
        <taxon>Apioideae</taxon>
        <taxon>Scandiceae</taxon>
        <taxon>Daucinae</taxon>
        <taxon>Daucus</taxon>
        <taxon>Daucus sect. Daucus</taxon>
    </lineage>
</organism>
<evidence type="ECO:0000259" key="1">
    <source>
        <dbReference type="Pfam" id="PF21359"/>
    </source>
</evidence>
<sequence>MYRKKETKYTAAPTPPAIMCPGFSNGQAKQENPETVSIPTLRPSLTLHIPRQGFRFRMEANMSHLTGEVVFLIRQFLEEKEFKNAIRWSDYGKAVEMLRKELTVFSVTHDNDLTKMTLLLRSPNFRANAEFSMYGDTKEARSNVLEMLKMSIEENPLFRDKLQLPNIENSRLQRLINQSLKWQHHHCKNPKPHPGVQTLYVDHSCGQIYGARAPSGVTTQLVSCDFPPHVAPGAGTHVMFHTLGGPKGLSARDNTGNLDDSTQFVDGIYVNHPSSTNPEMVYHTADYESVQKRARHLQSVDENEQSHTWPLVNHGMTGEMAKSRVWKPEEMSEQSQLHFLRLPDTSSSAQITRLIYTDSGEAILALAYNGLHKLWKWHRNEQNRDGKATVKFLPELWRPATGRLMINDLSMTKPEDAVACLALTNNDAFVISGSGGKVSVFSIITFMICVWSTEVWNDQANKPVHISSGRGRNPPRKNRVQFHQDQIHLLVFNETLIAVYEAPELKCIEQWFRGHSTGPITCATYSCDSQSVYAAFESGDIIVFSAALVLQCKISPEAYLTSSPRKTVYPLAIAAHPRDPSQFALGLNDGGVLVLEPLDQTQDGVL</sequence>
<dbReference type="Gene3D" id="2.130.10.10">
    <property type="entry name" value="YVTN repeat-like/Quinoprotein amine dehydrogenase"/>
    <property type="match status" value="1"/>
</dbReference>
<dbReference type="InterPro" id="IPR054080">
    <property type="entry name" value="TPR1-like_2nd"/>
</dbReference>
<dbReference type="Gramene" id="KZM93024">
    <property type="protein sequence ID" value="KZM93024"/>
    <property type="gene ID" value="DCAR_016269"/>
</dbReference>
<protein>
    <recommendedName>
        <fullName evidence="4">CTLH domain-containing protein</fullName>
    </recommendedName>
</protein>
<dbReference type="AlphaFoldDB" id="A0A164XDC1"/>
<gene>
    <name evidence="3" type="ORF">DCAR_016269</name>
</gene>
<dbReference type="PANTHER" id="PTHR44083:SF35">
    <property type="entry name" value="TOPLESS-RELATED PROTEIN 4-LIKE ISOFORM X1"/>
    <property type="match status" value="1"/>
</dbReference>
<evidence type="ECO:0000313" key="3">
    <source>
        <dbReference type="EMBL" id="KZM93024.1"/>
    </source>
</evidence>
<dbReference type="InterPro" id="IPR027728">
    <property type="entry name" value="Topless_fam"/>
</dbReference>
<dbReference type="GO" id="GO:0006355">
    <property type="term" value="P:regulation of DNA-templated transcription"/>
    <property type="evidence" value="ECO:0007669"/>
    <property type="project" value="InterPro"/>
</dbReference>
<comment type="caution">
    <text evidence="3">The sequence shown here is derived from an EMBL/GenBank/DDBJ whole genome shotgun (WGS) entry which is preliminary data.</text>
</comment>
<name>A0A164XDC1_DAUCS</name>
<dbReference type="PANTHER" id="PTHR44083">
    <property type="entry name" value="TOPLESS-RELATED PROTEIN 1-RELATED"/>
    <property type="match status" value="1"/>
</dbReference>
<evidence type="ECO:0000259" key="2">
    <source>
        <dbReference type="Pfam" id="PF21889"/>
    </source>
</evidence>
<dbReference type="InterPro" id="IPR036322">
    <property type="entry name" value="WD40_repeat_dom_sf"/>
</dbReference>
<reference evidence="3" key="1">
    <citation type="journal article" date="2016" name="Nat. Genet.">
        <title>A high-quality carrot genome assembly provides new insights into carotenoid accumulation and asterid genome evolution.</title>
        <authorList>
            <person name="Iorizzo M."/>
            <person name="Ellison S."/>
            <person name="Senalik D."/>
            <person name="Zeng P."/>
            <person name="Satapoomin P."/>
            <person name="Huang J."/>
            <person name="Bowman M."/>
            <person name="Iovene M."/>
            <person name="Sanseverino W."/>
            <person name="Cavagnaro P."/>
            <person name="Yildiz M."/>
            <person name="Macko-Podgorni A."/>
            <person name="Moranska E."/>
            <person name="Grzebelus E."/>
            <person name="Grzebelus D."/>
            <person name="Ashrafi H."/>
            <person name="Zheng Z."/>
            <person name="Cheng S."/>
            <person name="Spooner D."/>
            <person name="Van Deynze A."/>
            <person name="Simon P."/>
        </authorList>
    </citation>
    <scope>NUCLEOTIDE SEQUENCE [LARGE SCALE GENOMIC DNA]</scope>
    <source>
        <tissue evidence="3">Leaf</tissue>
    </source>
</reference>
<accession>A0A164XDC1</accession>
<dbReference type="EMBL" id="LNRQ01000005">
    <property type="protein sequence ID" value="KZM93024.1"/>
    <property type="molecule type" value="Genomic_DNA"/>
</dbReference>